<dbReference type="EMBL" id="JARK01001396">
    <property type="protein sequence ID" value="EYC09468.1"/>
    <property type="molecule type" value="Genomic_DNA"/>
</dbReference>
<organism evidence="1 2">
    <name type="scientific">Ancylostoma ceylanicum</name>
    <dbReference type="NCBI Taxonomy" id="53326"/>
    <lineage>
        <taxon>Eukaryota</taxon>
        <taxon>Metazoa</taxon>
        <taxon>Ecdysozoa</taxon>
        <taxon>Nematoda</taxon>
        <taxon>Chromadorea</taxon>
        <taxon>Rhabditida</taxon>
        <taxon>Rhabditina</taxon>
        <taxon>Rhabditomorpha</taxon>
        <taxon>Strongyloidea</taxon>
        <taxon>Ancylostomatidae</taxon>
        <taxon>Ancylostomatinae</taxon>
        <taxon>Ancylostoma</taxon>
    </lineage>
</organism>
<comment type="caution">
    <text evidence="1">The sequence shown here is derived from an EMBL/GenBank/DDBJ whole genome shotgun (WGS) entry which is preliminary data.</text>
</comment>
<sequence length="94" mass="10541">MGNFSTIPFPLKAVCHLVAYVGPKCSSRITWTERSVTVLAVRHGSNVGQRVLTCSIDEINGFTRQFGQANCYEPFTNPFAKNGFKDRFMTFCVQ</sequence>
<gene>
    <name evidence="1" type="primary">Acey_s0060.g3134</name>
    <name evidence="1" type="ORF">Y032_0060g3134</name>
</gene>
<dbReference type="Proteomes" id="UP000024635">
    <property type="component" value="Unassembled WGS sequence"/>
</dbReference>
<keyword evidence="2" id="KW-1185">Reference proteome</keyword>
<reference evidence="2" key="1">
    <citation type="journal article" date="2015" name="Nat. Genet.">
        <title>The genome and transcriptome of the zoonotic hookworm Ancylostoma ceylanicum identify infection-specific gene families.</title>
        <authorList>
            <person name="Schwarz E.M."/>
            <person name="Hu Y."/>
            <person name="Antoshechkin I."/>
            <person name="Miller M.M."/>
            <person name="Sternberg P.W."/>
            <person name="Aroian R.V."/>
        </authorList>
    </citation>
    <scope>NUCLEOTIDE SEQUENCE</scope>
    <source>
        <strain evidence="2">HY135</strain>
    </source>
</reference>
<name>A0A016U4C7_9BILA</name>
<evidence type="ECO:0000313" key="2">
    <source>
        <dbReference type="Proteomes" id="UP000024635"/>
    </source>
</evidence>
<dbReference type="AlphaFoldDB" id="A0A016U4C7"/>
<evidence type="ECO:0000313" key="1">
    <source>
        <dbReference type="EMBL" id="EYC09468.1"/>
    </source>
</evidence>
<protein>
    <submittedName>
        <fullName evidence="1">Uncharacterized protein</fullName>
    </submittedName>
</protein>
<proteinExistence type="predicted"/>
<accession>A0A016U4C7</accession>